<dbReference type="GeneID" id="14497201"/>
<dbReference type="eggNOG" id="ENOG502S3VI">
    <property type="taxonomic scope" value="Eukaryota"/>
</dbReference>
<dbReference type="InParanoid" id="I2H6R7"/>
<feature type="transmembrane region" description="Helical" evidence="1">
    <location>
        <begin position="44"/>
        <end position="62"/>
    </location>
</feature>
<dbReference type="EMBL" id="HE806322">
    <property type="protein sequence ID" value="CCH62069.1"/>
    <property type="molecule type" value="Genomic_DNA"/>
</dbReference>
<sequence>MSRLRRVNRKVLEMGVEDFPMDTSEQDKLIEKFEKENIVRDKRYINVIFGSLLIISLFYPYLLNNDHLMDKELIKSKKYLKTALSIGSRSIQCSAITLRYEVLRDYEILNKIKMKIDNNKINLVNIILIILANWIIVSHWEDLQFIELVILEIPVMIFVLTISIKRWGFQIETSIDELRGLKYEYKNV</sequence>
<dbReference type="HOGENOM" id="CLU_119636_0_0_1"/>
<proteinExistence type="predicted"/>
<dbReference type="KEGG" id="tbl:TBLA_0G01220"/>
<keyword evidence="1" id="KW-0472">Membrane</keyword>
<organism evidence="2 3">
    <name type="scientific">Henningerozyma blattae (strain ATCC 34711 / CBS 6284 / DSM 70876 / NBRC 10599 / NRRL Y-10934 / UCD 77-7)</name>
    <name type="common">Yeast</name>
    <name type="synonym">Tetrapisispora blattae</name>
    <dbReference type="NCBI Taxonomy" id="1071380"/>
    <lineage>
        <taxon>Eukaryota</taxon>
        <taxon>Fungi</taxon>
        <taxon>Dikarya</taxon>
        <taxon>Ascomycota</taxon>
        <taxon>Saccharomycotina</taxon>
        <taxon>Saccharomycetes</taxon>
        <taxon>Saccharomycetales</taxon>
        <taxon>Saccharomycetaceae</taxon>
        <taxon>Henningerozyma</taxon>
    </lineage>
</organism>
<dbReference type="STRING" id="1071380.I2H6R7"/>
<gene>
    <name evidence="2" type="primary">TBLA0G01220</name>
    <name evidence="2" type="ORF">TBLA_0G01220</name>
</gene>
<dbReference type="FunCoup" id="I2H6R7">
    <property type="interactions" value="55"/>
</dbReference>
<keyword evidence="1" id="KW-1133">Transmembrane helix</keyword>
<evidence type="ECO:0000256" key="1">
    <source>
        <dbReference type="SAM" id="Phobius"/>
    </source>
</evidence>
<dbReference type="OrthoDB" id="4074030at2759"/>
<dbReference type="RefSeq" id="XP_004181588.1">
    <property type="nucleotide sequence ID" value="XM_004181540.1"/>
</dbReference>
<dbReference type="AlphaFoldDB" id="I2H6R7"/>
<keyword evidence="3" id="KW-1185">Reference proteome</keyword>
<reference evidence="2 3" key="1">
    <citation type="journal article" date="2011" name="Proc. Natl. Acad. Sci. U.S.A.">
        <title>Evolutionary erosion of yeast sex chromosomes by mating-type switching accidents.</title>
        <authorList>
            <person name="Gordon J.L."/>
            <person name="Armisen D."/>
            <person name="Proux-Wera E."/>
            <person name="Oheigeartaigh S.S."/>
            <person name="Byrne K.P."/>
            <person name="Wolfe K.H."/>
        </authorList>
    </citation>
    <scope>NUCLEOTIDE SEQUENCE [LARGE SCALE GENOMIC DNA]</scope>
    <source>
        <strain evidence="3">ATCC 34711 / CBS 6284 / DSM 70876 / NBRC 10599 / NRRL Y-10934 / UCD 77-7</strain>
    </source>
</reference>
<dbReference type="OMA" id="CINIRYD"/>
<feature type="transmembrane region" description="Helical" evidence="1">
    <location>
        <begin position="143"/>
        <end position="164"/>
    </location>
</feature>
<protein>
    <submittedName>
        <fullName evidence="2">Uncharacterized protein</fullName>
    </submittedName>
</protein>
<dbReference type="Proteomes" id="UP000002866">
    <property type="component" value="Chromosome 7"/>
</dbReference>
<evidence type="ECO:0000313" key="3">
    <source>
        <dbReference type="Proteomes" id="UP000002866"/>
    </source>
</evidence>
<name>I2H6R7_HENB6</name>
<accession>I2H6R7</accession>
<feature type="transmembrane region" description="Helical" evidence="1">
    <location>
        <begin position="121"/>
        <end position="137"/>
    </location>
</feature>
<keyword evidence="1" id="KW-0812">Transmembrane</keyword>
<evidence type="ECO:0000313" key="2">
    <source>
        <dbReference type="EMBL" id="CCH62069.1"/>
    </source>
</evidence>